<keyword evidence="2" id="KW-1185">Reference proteome</keyword>
<accession>A0A9P3FH98</accession>
<dbReference type="OrthoDB" id="3630912at2759"/>
<protein>
    <submittedName>
        <fullName evidence="1">Uncharacterized protein</fullName>
    </submittedName>
</protein>
<dbReference type="EMBL" id="BOLY01000003">
    <property type="protein sequence ID" value="GIZ42659.1"/>
    <property type="molecule type" value="Genomic_DNA"/>
</dbReference>
<comment type="caution">
    <text evidence="1">The sequence shown here is derived from an EMBL/GenBank/DDBJ whole genome shotgun (WGS) entry which is preliminary data.</text>
</comment>
<dbReference type="AlphaFoldDB" id="A0A9P3FH98"/>
<dbReference type="RefSeq" id="XP_044657146.1">
    <property type="nucleotide sequence ID" value="XM_044801211.1"/>
</dbReference>
<reference evidence="1 2" key="1">
    <citation type="submission" date="2021-01" db="EMBL/GenBank/DDBJ databases">
        <title>Cercospora kikuchii MAFF 305040 whole genome shotgun sequence.</title>
        <authorList>
            <person name="Kashiwa T."/>
            <person name="Suzuki T."/>
        </authorList>
    </citation>
    <scope>NUCLEOTIDE SEQUENCE [LARGE SCALE GENOMIC DNA]</scope>
    <source>
        <strain evidence="1 2">MAFF 305040</strain>
    </source>
</reference>
<dbReference type="GeneID" id="68291493"/>
<dbReference type="Proteomes" id="UP000825890">
    <property type="component" value="Unassembled WGS sequence"/>
</dbReference>
<sequence length="477" mass="53422">MPGQRRYAFSTPDTSLLSPQIHYDTGAMRLGSTEARFDAFESKAFRARQLPRVQESSRRLDAVASDGVPESWYDEKEVKVWRMPQRVVGNRNQGSVQLGPVSRAGHRGHTMPLETIPEIYIEMASPVPVRLSLHAKDSARRSLKRKCQNELQNEQPPAQRLQLDLTAQEQGSLQGRQLSIPRLQRPWNMDTSRDEHGDICRPRAVRTIQKTVPLLSHGAFSLLPNPFPGDSRSGAMRMQPSSAAMHSQVTIPTFDTQRTTIFPPLLPTYHKASPPPCAPHLADLPSHPNFLYWVPSLSRQIFEWLNDANTDSTQLEILGLTFRDSGNSIREQCKAPGPGYGMKVTRMTISDQVGIDRAYRQDNASMTDGADFLDWFVIQFGELAAPRGRPAHYWVMAFPVCAVTKRHCELITSRQPNNGGAIGTSKMYRTTWTLGRTNRLPLLHGSGVREAYLQSFFSACMFGAGVIEMESFGGVFD</sequence>
<gene>
    <name evidence="1" type="ORF">CKM354_000591800</name>
</gene>
<name>A0A9P3FH98_9PEZI</name>
<evidence type="ECO:0000313" key="2">
    <source>
        <dbReference type="Proteomes" id="UP000825890"/>
    </source>
</evidence>
<proteinExistence type="predicted"/>
<evidence type="ECO:0000313" key="1">
    <source>
        <dbReference type="EMBL" id="GIZ42659.1"/>
    </source>
</evidence>
<organism evidence="1 2">
    <name type="scientific">Cercospora kikuchii</name>
    <dbReference type="NCBI Taxonomy" id="84275"/>
    <lineage>
        <taxon>Eukaryota</taxon>
        <taxon>Fungi</taxon>
        <taxon>Dikarya</taxon>
        <taxon>Ascomycota</taxon>
        <taxon>Pezizomycotina</taxon>
        <taxon>Dothideomycetes</taxon>
        <taxon>Dothideomycetidae</taxon>
        <taxon>Mycosphaerellales</taxon>
        <taxon>Mycosphaerellaceae</taxon>
        <taxon>Cercospora</taxon>
    </lineage>
</organism>